<feature type="region of interest" description="Disordered" evidence="1">
    <location>
        <begin position="115"/>
        <end position="139"/>
    </location>
</feature>
<gene>
    <name evidence="2" type="ORF">L249_8944</name>
</gene>
<name>A0A367L1K9_9HYPO</name>
<dbReference type="AlphaFoldDB" id="A0A367L1K9"/>
<dbReference type="Proteomes" id="UP000253664">
    <property type="component" value="Unassembled WGS sequence"/>
</dbReference>
<comment type="caution">
    <text evidence="2">The sequence shown here is derived from an EMBL/GenBank/DDBJ whole genome shotgun (WGS) entry which is preliminary data.</text>
</comment>
<reference evidence="2 3" key="1">
    <citation type="journal article" date="2015" name="BMC Genomics">
        <title>Insights from the genome of Ophiocordyceps polyrhachis-furcata to pathogenicity and host specificity in insect fungi.</title>
        <authorList>
            <person name="Wichadakul D."/>
            <person name="Kobmoo N."/>
            <person name="Ingsriswang S."/>
            <person name="Tangphatsornruang S."/>
            <person name="Chantasingh D."/>
            <person name="Luangsa-ard J.J."/>
            <person name="Eurwilaichitr L."/>
        </authorList>
    </citation>
    <scope>NUCLEOTIDE SEQUENCE [LARGE SCALE GENOMIC DNA]</scope>
    <source>
        <strain evidence="2 3">BCC 54312</strain>
    </source>
</reference>
<sequence>MPTYLCHGFRWERRKIRVFVLLHNLEEAAPDWVMGRRSAEELREQMEEMFDFVPRGGADEMGEEEEEEEERKGIQLLEEYDWNEREHATRPYAYVADYVVRVDLSVDVDEAMAGYRRDEGGGEGEGGEGEGGGGGGGGGGWLGLLRDRLQSGEEIRWYIVVCADEERSVEQEEQEEVEGGGGGGGGQEELTLALRSGPESR</sequence>
<evidence type="ECO:0000313" key="2">
    <source>
        <dbReference type="EMBL" id="RCI08323.1"/>
    </source>
</evidence>
<dbReference type="OrthoDB" id="371463at2759"/>
<evidence type="ECO:0000313" key="3">
    <source>
        <dbReference type="Proteomes" id="UP000253664"/>
    </source>
</evidence>
<accession>A0A367L1K9</accession>
<proteinExistence type="predicted"/>
<organism evidence="2 3">
    <name type="scientific">Ophiocordyceps polyrhachis-furcata BCC 54312</name>
    <dbReference type="NCBI Taxonomy" id="1330021"/>
    <lineage>
        <taxon>Eukaryota</taxon>
        <taxon>Fungi</taxon>
        <taxon>Dikarya</taxon>
        <taxon>Ascomycota</taxon>
        <taxon>Pezizomycotina</taxon>
        <taxon>Sordariomycetes</taxon>
        <taxon>Hypocreomycetidae</taxon>
        <taxon>Hypocreales</taxon>
        <taxon>Ophiocordycipitaceae</taxon>
        <taxon>Ophiocordyceps</taxon>
    </lineage>
</organism>
<dbReference type="EMBL" id="LKCN02000019">
    <property type="protein sequence ID" value="RCI08323.1"/>
    <property type="molecule type" value="Genomic_DNA"/>
</dbReference>
<feature type="compositionally biased region" description="Gly residues" evidence="1">
    <location>
        <begin position="129"/>
        <end position="139"/>
    </location>
</feature>
<dbReference type="STRING" id="1330021.A0A367L1K9"/>
<keyword evidence="3" id="KW-1185">Reference proteome</keyword>
<evidence type="ECO:0000256" key="1">
    <source>
        <dbReference type="SAM" id="MobiDB-lite"/>
    </source>
</evidence>
<feature type="region of interest" description="Disordered" evidence="1">
    <location>
        <begin position="166"/>
        <end position="201"/>
    </location>
</feature>
<protein>
    <submittedName>
        <fullName evidence="2">Uncharacterized protein</fullName>
    </submittedName>
</protein>